<sequence>MLQHAAAAQDLFRDVLKPTADFARSTHSTALAGSGLLGLLAMATSVSGRAAPHFAETAECALALPRSSHPADRTYPKDSPYDWLVCLAPKSTAYERIKVTK</sequence>
<dbReference type="RefSeq" id="WP_168543587.1">
    <property type="nucleotide sequence ID" value="NZ_JAAWWP010000030.1"/>
</dbReference>
<proteinExistence type="predicted"/>
<name>A0ABX1HDH8_9ACTN</name>
<evidence type="ECO:0000313" key="2">
    <source>
        <dbReference type="Proteomes" id="UP000772196"/>
    </source>
</evidence>
<organism evidence="1 2">
    <name type="scientific">Streptomyces physcomitrii</name>
    <dbReference type="NCBI Taxonomy" id="2724184"/>
    <lineage>
        <taxon>Bacteria</taxon>
        <taxon>Bacillati</taxon>
        <taxon>Actinomycetota</taxon>
        <taxon>Actinomycetes</taxon>
        <taxon>Kitasatosporales</taxon>
        <taxon>Streptomycetaceae</taxon>
        <taxon>Streptomyces</taxon>
    </lineage>
</organism>
<gene>
    <name evidence="1" type="ORF">HFV08_29345</name>
</gene>
<dbReference type="EMBL" id="JAAWWP010000030">
    <property type="protein sequence ID" value="NKI45274.1"/>
    <property type="molecule type" value="Genomic_DNA"/>
</dbReference>
<comment type="caution">
    <text evidence="1">The sequence shown here is derived from an EMBL/GenBank/DDBJ whole genome shotgun (WGS) entry which is preliminary data.</text>
</comment>
<evidence type="ECO:0000313" key="1">
    <source>
        <dbReference type="EMBL" id="NKI45274.1"/>
    </source>
</evidence>
<dbReference type="Proteomes" id="UP000772196">
    <property type="component" value="Unassembled WGS sequence"/>
</dbReference>
<protein>
    <submittedName>
        <fullName evidence="1">Uncharacterized protein</fullName>
    </submittedName>
</protein>
<keyword evidence="2" id="KW-1185">Reference proteome</keyword>
<accession>A0ABX1HDH8</accession>
<reference evidence="1 2" key="1">
    <citation type="submission" date="2020-04" db="EMBL/GenBank/DDBJ databases">
        <title>Phylogenetic Diversity and Antibacterial Activity against Ralstonia solanacearum of Endophytic Actinomycete Isolated from Moss.</title>
        <authorList>
            <person name="Zhuang X."/>
        </authorList>
    </citation>
    <scope>NUCLEOTIDE SEQUENCE [LARGE SCALE GENOMIC DNA]</scope>
    <source>
        <strain evidence="1 2">LD120</strain>
    </source>
</reference>